<protein>
    <submittedName>
        <fullName evidence="2">Uncharacterized protein</fullName>
    </submittedName>
</protein>
<feature type="region of interest" description="Disordered" evidence="1">
    <location>
        <begin position="58"/>
        <end position="91"/>
    </location>
</feature>
<evidence type="ECO:0000313" key="3">
    <source>
        <dbReference type="Proteomes" id="UP000465221"/>
    </source>
</evidence>
<organism evidence="2 3">
    <name type="scientific">Aspergillus udagawae</name>
    <dbReference type="NCBI Taxonomy" id="91492"/>
    <lineage>
        <taxon>Eukaryota</taxon>
        <taxon>Fungi</taxon>
        <taxon>Dikarya</taxon>
        <taxon>Ascomycota</taxon>
        <taxon>Pezizomycotina</taxon>
        <taxon>Eurotiomycetes</taxon>
        <taxon>Eurotiomycetidae</taxon>
        <taxon>Eurotiales</taxon>
        <taxon>Aspergillaceae</taxon>
        <taxon>Aspergillus</taxon>
        <taxon>Aspergillus subgen. Fumigati</taxon>
    </lineage>
</organism>
<feature type="compositionally biased region" description="Basic and acidic residues" evidence="1">
    <location>
        <begin position="76"/>
        <end position="91"/>
    </location>
</feature>
<dbReference type="EMBL" id="BLKC01000086">
    <property type="protein sequence ID" value="GFF50957.1"/>
    <property type="molecule type" value="Genomic_DNA"/>
</dbReference>
<dbReference type="AlphaFoldDB" id="A0A8H3S4M9"/>
<dbReference type="Proteomes" id="UP000465221">
    <property type="component" value="Unassembled WGS sequence"/>
</dbReference>
<reference evidence="2 3" key="1">
    <citation type="submission" date="2020-01" db="EMBL/GenBank/DDBJ databases">
        <title>Draft genome sequence of Aspergillus udagawae IFM 46972.</title>
        <authorList>
            <person name="Takahashi H."/>
            <person name="Yaguchi T."/>
        </authorList>
    </citation>
    <scope>NUCLEOTIDE SEQUENCE [LARGE SCALE GENOMIC DNA]</scope>
    <source>
        <strain evidence="2 3">IFM 46972</strain>
    </source>
</reference>
<name>A0A8H3S4M9_9EURO</name>
<sequence>MHSLISNPDREEGSANWAQELLILRSCCRCHIPACDWLQFREIAPLKSPTVVFHLRKYEEEEKRRKKDEEEEEREEETKEHGRGHPNQERP</sequence>
<proteinExistence type="predicted"/>
<evidence type="ECO:0000256" key="1">
    <source>
        <dbReference type="SAM" id="MobiDB-lite"/>
    </source>
</evidence>
<comment type="caution">
    <text evidence="2">The sequence shown here is derived from an EMBL/GenBank/DDBJ whole genome shotgun (WGS) entry which is preliminary data.</text>
</comment>
<accession>A0A8H3S4M9</accession>
<evidence type="ECO:0000313" key="2">
    <source>
        <dbReference type="EMBL" id="GFF50957.1"/>
    </source>
</evidence>
<gene>
    <name evidence="2" type="ORF">IFM46972_09173</name>
</gene>